<dbReference type="Ensembl" id="ENSPNAT00000031133.2">
    <property type="protein sequence ID" value="ENSPNAP00000020502.2"/>
    <property type="gene ID" value="ENSPNAG00000006150.2"/>
</dbReference>
<organism evidence="1 2">
    <name type="scientific">Pygocentrus nattereri</name>
    <name type="common">Red-bellied piranha</name>
    <dbReference type="NCBI Taxonomy" id="42514"/>
    <lineage>
        <taxon>Eukaryota</taxon>
        <taxon>Metazoa</taxon>
        <taxon>Chordata</taxon>
        <taxon>Craniata</taxon>
        <taxon>Vertebrata</taxon>
        <taxon>Euteleostomi</taxon>
        <taxon>Actinopterygii</taxon>
        <taxon>Neopterygii</taxon>
        <taxon>Teleostei</taxon>
        <taxon>Ostariophysi</taxon>
        <taxon>Characiformes</taxon>
        <taxon>Characoidei</taxon>
        <taxon>Pygocentrus</taxon>
    </lineage>
</organism>
<sequence>MTLTNYCHFMCDALSSQNNEALRVLLAQQHRLRYSDSVEIGSFVFPLSGTAFMLITPEEFPEKAESTEYFKRIEKFVQVHRNSFLLLQSPVYGTREWQILSAVQKRFFGSNLKVIPIHSNVDIVKAVLSIAKATSKPHADSIRDRMALARARIIECSPVWELLGMTDWVKSSGLF</sequence>
<reference evidence="1" key="2">
    <citation type="submission" date="2025-08" db="UniProtKB">
        <authorList>
            <consortium name="Ensembl"/>
        </authorList>
    </citation>
    <scope>IDENTIFICATION</scope>
</reference>
<proteinExistence type="predicted"/>
<dbReference type="Pfam" id="PF15162">
    <property type="entry name" value="SCRE"/>
    <property type="match status" value="1"/>
</dbReference>
<dbReference type="InterPro" id="IPR027857">
    <property type="entry name" value="SCRE"/>
</dbReference>
<protein>
    <submittedName>
        <fullName evidence="1">Chromosome 1 open reading frame 146</fullName>
    </submittedName>
</protein>
<dbReference type="PANTHER" id="PTHR31408">
    <property type="entry name" value="HYPOTHETICAL PROTEIN LOC689986"/>
    <property type="match status" value="1"/>
</dbReference>
<dbReference type="PANTHER" id="PTHR31408:SF2">
    <property type="entry name" value="PROTEIN SPO16 HOMOLOG"/>
    <property type="match status" value="1"/>
</dbReference>
<gene>
    <name evidence="1" type="primary">C1orf146</name>
</gene>
<dbReference type="GO" id="GO:0007131">
    <property type="term" value="P:reciprocal meiotic recombination"/>
    <property type="evidence" value="ECO:0007669"/>
    <property type="project" value="TreeGrafter"/>
</dbReference>
<dbReference type="GeneTree" id="ENSGT00390000008285"/>
<evidence type="ECO:0000313" key="1">
    <source>
        <dbReference type="Ensembl" id="ENSPNAP00000020502.2"/>
    </source>
</evidence>
<dbReference type="AlphaFoldDB" id="A0A3B4D825"/>
<reference evidence="1 2" key="1">
    <citation type="submission" date="2020-10" db="EMBL/GenBank/DDBJ databases">
        <title>Pygocentrus nattereri (red-bellied piranha) genome, fPygNat1, primary haplotype.</title>
        <authorList>
            <person name="Myers G."/>
            <person name="Meyer A."/>
            <person name="Karagic N."/>
            <person name="Pippel M."/>
            <person name="Winkler S."/>
            <person name="Tracey A."/>
            <person name="Wood J."/>
            <person name="Formenti G."/>
            <person name="Howe K."/>
            <person name="Fedrigo O."/>
            <person name="Jarvis E.D."/>
        </authorList>
    </citation>
    <scope>NUCLEOTIDE SEQUENCE [LARGE SCALE GENOMIC DNA]</scope>
</reference>
<keyword evidence="2" id="KW-1185">Reference proteome</keyword>
<dbReference type="Proteomes" id="UP001501920">
    <property type="component" value="Chromosome 26"/>
</dbReference>
<dbReference type="GO" id="GO:0005694">
    <property type="term" value="C:chromosome"/>
    <property type="evidence" value="ECO:0007669"/>
    <property type="project" value="TreeGrafter"/>
</dbReference>
<evidence type="ECO:0000313" key="2">
    <source>
        <dbReference type="Proteomes" id="UP001501920"/>
    </source>
</evidence>
<reference evidence="1" key="3">
    <citation type="submission" date="2025-09" db="UniProtKB">
        <authorList>
            <consortium name="Ensembl"/>
        </authorList>
    </citation>
    <scope>IDENTIFICATION</scope>
</reference>
<name>A0A3B4D825_PYGNA</name>
<accession>A0A3B4D825</accession>
<dbReference type="GO" id="GO:0007130">
    <property type="term" value="P:synaptonemal complex assembly"/>
    <property type="evidence" value="ECO:0007669"/>
    <property type="project" value="InterPro"/>
</dbReference>